<evidence type="ECO:0000313" key="2">
    <source>
        <dbReference type="Proteomes" id="UP000187151"/>
    </source>
</evidence>
<dbReference type="EMBL" id="MQUR01000190">
    <property type="protein sequence ID" value="OLZ43190.1"/>
    <property type="molecule type" value="Genomic_DNA"/>
</dbReference>
<evidence type="ECO:0000313" key="1">
    <source>
        <dbReference type="EMBL" id="OLZ43190.1"/>
    </source>
</evidence>
<comment type="caution">
    <text evidence="1">The sequence shown here is derived from an EMBL/GenBank/DDBJ whole genome shotgun (WGS) entry which is preliminary data.</text>
</comment>
<sequence>GAGEAAGSGADLALFPRRRVPAAALHVTGDTGLLPPCFTLVPPVRRARPRAGVGSGAPGP</sequence>
<proteinExistence type="predicted"/>
<feature type="non-terminal residue" evidence="1">
    <location>
        <position position="1"/>
    </location>
</feature>
<organism evidence="1 2">
    <name type="scientific">Streptomyces amritsarensis</name>
    <dbReference type="NCBI Taxonomy" id="681158"/>
    <lineage>
        <taxon>Bacteria</taxon>
        <taxon>Bacillati</taxon>
        <taxon>Actinomycetota</taxon>
        <taxon>Actinomycetes</taxon>
        <taxon>Kitasatosporales</taxon>
        <taxon>Streptomycetaceae</taxon>
        <taxon>Streptomyces</taxon>
    </lineage>
</organism>
<accession>A0ABX3FV38</accession>
<reference evidence="1 2" key="1">
    <citation type="submission" date="2016-01" db="EMBL/GenBank/DDBJ databases">
        <title>Streptomyces amritsarensis strain MTCC 11845 genome sequencing and assembly.</title>
        <authorList>
            <person name="Sharma D."/>
            <person name="Nair G.R."/>
            <person name="Kaur G."/>
            <person name="Manhas R.K."/>
            <person name="Mayilraj S."/>
        </authorList>
    </citation>
    <scope>NUCLEOTIDE SEQUENCE [LARGE SCALE GENOMIC DNA]</scope>
    <source>
        <strain evidence="1 2">MTCC 11845</strain>
    </source>
</reference>
<dbReference type="Proteomes" id="UP000187151">
    <property type="component" value="Unassembled WGS sequence"/>
</dbReference>
<name>A0ABX3FV38_9ACTN</name>
<gene>
    <name evidence="1" type="ORF">AVW11_35340</name>
</gene>
<protein>
    <submittedName>
        <fullName evidence="1">Uncharacterized protein</fullName>
    </submittedName>
</protein>
<keyword evidence="2" id="KW-1185">Reference proteome</keyword>